<feature type="domain" description="DUF7918" evidence="2">
    <location>
        <begin position="79"/>
        <end position="287"/>
    </location>
</feature>
<sequence>MRGNVWNKRARTPRFDPPKFRSSANSREHTSGFSLGRLTLPQANGPKPLHPNTTNSPSKASPPTHLPHLTMATYHLFTFSIETPDGPLPAYPFTGPEPPHTKTIYIETPDPSRPQSFQIRITPTHPLDFTNTLGFRFRITVEGFENAWWKTIAQQRSTQDGIAFEGLAVATPDGTQASYKQMLFQPLRMVEDDEVDEGMDYAELGCIAVEFAEIKALVPYDGMLVQNSGALLEGQAYIRWLTAGRIGETLTKPKQTGYTVFAKGQQFTLRVLYRSTAALQSLGVIPQLVLKQELGLQPIKQEEGVRVKRERDISAVDRQDDGRVKKEARRVVVDLTGETAGGRVRRSDGWLVDLTGVDDAKTLMGQRPRRLGAVKKETGDDVVDL</sequence>
<dbReference type="STRING" id="1160509.A0A3N4IA21"/>
<evidence type="ECO:0000313" key="3">
    <source>
        <dbReference type="EMBL" id="RPA82317.1"/>
    </source>
</evidence>
<dbReference type="EMBL" id="ML119672">
    <property type="protein sequence ID" value="RPA82317.1"/>
    <property type="molecule type" value="Genomic_DNA"/>
</dbReference>
<dbReference type="OrthoDB" id="3364132at2759"/>
<feature type="compositionally biased region" description="Polar residues" evidence="1">
    <location>
        <begin position="51"/>
        <end position="61"/>
    </location>
</feature>
<name>A0A3N4IA21_ASCIM</name>
<gene>
    <name evidence="3" type="ORF">BJ508DRAFT_305715</name>
</gene>
<evidence type="ECO:0000313" key="4">
    <source>
        <dbReference type="Proteomes" id="UP000275078"/>
    </source>
</evidence>
<evidence type="ECO:0000256" key="1">
    <source>
        <dbReference type="SAM" id="MobiDB-lite"/>
    </source>
</evidence>
<organism evidence="3 4">
    <name type="scientific">Ascobolus immersus RN42</name>
    <dbReference type="NCBI Taxonomy" id="1160509"/>
    <lineage>
        <taxon>Eukaryota</taxon>
        <taxon>Fungi</taxon>
        <taxon>Dikarya</taxon>
        <taxon>Ascomycota</taxon>
        <taxon>Pezizomycotina</taxon>
        <taxon>Pezizomycetes</taxon>
        <taxon>Pezizales</taxon>
        <taxon>Ascobolaceae</taxon>
        <taxon>Ascobolus</taxon>
    </lineage>
</organism>
<protein>
    <recommendedName>
        <fullName evidence="2">DUF7918 domain-containing protein</fullName>
    </recommendedName>
</protein>
<dbReference type="Proteomes" id="UP000275078">
    <property type="component" value="Unassembled WGS sequence"/>
</dbReference>
<dbReference type="InterPro" id="IPR057678">
    <property type="entry name" value="DUF7918"/>
</dbReference>
<accession>A0A3N4IA21</accession>
<proteinExistence type="predicted"/>
<keyword evidence="4" id="KW-1185">Reference proteome</keyword>
<reference evidence="3 4" key="1">
    <citation type="journal article" date="2018" name="Nat. Ecol. Evol.">
        <title>Pezizomycetes genomes reveal the molecular basis of ectomycorrhizal truffle lifestyle.</title>
        <authorList>
            <person name="Murat C."/>
            <person name="Payen T."/>
            <person name="Noel B."/>
            <person name="Kuo A."/>
            <person name="Morin E."/>
            <person name="Chen J."/>
            <person name="Kohler A."/>
            <person name="Krizsan K."/>
            <person name="Balestrini R."/>
            <person name="Da Silva C."/>
            <person name="Montanini B."/>
            <person name="Hainaut M."/>
            <person name="Levati E."/>
            <person name="Barry K.W."/>
            <person name="Belfiori B."/>
            <person name="Cichocki N."/>
            <person name="Clum A."/>
            <person name="Dockter R.B."/>
            <person name="Fauchery L."/>
            <person name="Guy J."/>
            <person name="Iotti M."/>
            <person name="Le Tacon F."/>
            <person name="Lindquist E.A."/>
            <person name="Lipzen A."/>
            <person name="Malagnac F."/>
            <person name="Mello A."/>
            <person name="Molinier V."/>
            <person name="Miyauchi S."/>
            <person name="Poulain J."/>
            <person name="Riccioni C."/>
            <person name="Rubini A."/>
            <person name="Sitrit Y."/>
            <person name="Splivallo R."/>
            <person name="Traeger S."/>
            <person name="Wang M."/>
            <person name="Zifcakova L."/>
            <person name="Wipf D."/>
            <person name="Zambonelli A."/>
            <person name="Paolocci F."/>
            <person name="Nowrousian M."/>
            <person name="Ottonello S."/>
            <person name="Baldrian P."/>
            <person name="Spatafora J.W."/>
            <person name="Henrissat B."/>
            <person name="Nagy L.G."/>
            <person name="Aury J.M."/>
            <person name="Wincker P."/>
            <person name="Grigoriev I.V."/>
            <person name="Bonfante P."/>
            <person name="Martin F.M."/>
        </authorList>
    </citation>
    <scope>NUCLEOTIDE SEQUENCE [LARGE SCALE GENOMIC DNA]</scope>
    <source>
        <strain evidence="3 4">RN42</strain>
    </source>
</reference>
<dbReference type="AlphaFoldDB" id="A0A3N4IA21"/>
<feature type="region of interest" description="Disordered" evidence="1">
    <location>
        <begin position="1"/>
        <end position="67"/>
    </location>
</feature>
<dbReference type="Pfam" id="PF25534">
    <property type="entry name" value="DUF7918"/>
    <property type="match status" value="1"/>
</dbReference>
<evidence type="ECO:0000259" key="2">
    <source>
        <dbReference type="Pfam" id="PF25534"/>
    </source>
</evidence>